<sequence>MDELDGDYEDLDPMAFGFACGTTMALSIGLIGMLSRVGIAEEWRGLFADMYPGFESDDGGTLAGVVWAGADGFAMGITFGWLYNVFQRGGQRR</sequence>
<proteinExistence type="predicted"/>
<keyword evidence="3" id="KW-1185">Reference proteome</keyword>
<feature type="transmembrane region" description="Helical" evidence="1">
    <location>
        <begin position="14"/>
        <end position="34"/>
    </location>
</feature>
<accession>A0A1H6G2T2</accession>
<keyword evidence="1" id="KW-0812">Transmembrane</keyword>
<evidence type="ECO:0000313" key="2">
    <source>
        <dbReference type="EMBL" id="SEH17359.1"/>
    </source>
</evidence>
<gene>
    <name evidence="2" type="ORF">SAMN04487967_3122</name>
</gene>
<evidence type="ECO:0000313" key="3">
    <source>
        <dbReference type="Proteomes" id="UP000199112"/>
    </source>
</evidence>
<dbReference type="AlphaFoldDB" id="A0A1H6G2T2"/>
<dbReference type="EMBL" id="FNWL01000004">
    <property type="protein sequence ID" value="SEH17359.1"/>
    <property type="molecule type" value="Genomic_DNA"/>
</dbReference>
<dbReference type="Proteomes" id="UP000199112">
    <property type="component" value="Unassembled WGS sequence"/>
</dbReference>
<reference evidence="3" key="1">
    <citation type="submission" date="2016-10" db="EMBL/GenBank/DDBJ databases">
        <authorList>
            <person name="Varghese N."/>
            <person name="Submissions S."/>
        </authorList>
    </citation>
    <scope>NUCLEOTIDE SEQUENCE [LARGE SCALE GENOMIC DNA]</scope>
    <source>
        <strain evidence="3">CGMCC 1.8981</strain>
    </source>
</reference>
<keyword evidence="1" id="KW-0472">Membrane</keyword>
<keyword evidence="1" id="KW-1133">Transmembrane helix</keyword>
<dbReference type="NCBIfam" id="NF037947">
    <property type="entry name" value="holin_4"/>
    <property type="match status" value="1"/>
</dbReference>
<name>A0A1H6G2T2_9EURY</name>
<protein>
    <submittedName>
        <fullName evidence="2">Uncharacterized protein</fullName>
    </submittedName>
</protein>
<organism evidence="2 3">
    <name type="scientific">Natronorubrum sediminis</name>
    <dbReference type="NCBI Taxonomy" id="640943"/>
    <lineage>
        <taxon>Archaea</taxon>
        <taxon>Methanobacteriati</taxon>
        <taxon>Methanobacteriota</taxon>
        <taxon>Stenosarchaea group</taxon>
        <taxon>Halobacteria</taxon>
        <taxon>Halobacteriales</taxon>
        <taxon>Natrialbaceae</taxon>
        <taxon>Natronorubrum</taxon>
    </lineage>
</organism>
<evidence type="ECO:0000256" key="1">
    <source>
        <dbReference type="SAM" id="Phobius"/>
    </source>
</evidence>